<evidence type="ECO:0000313" key="2">
    <source>
        <dbReference type="EnsemblMetazoa" id="ADIR001321-PA"/>
    </source>
</evidence>
<keyword evidence="1" id="KW-0732">Signal</keyword>
<dbReference type="VEuPathDB" id="VectorBase:ADIR001321"/>
<feature type="chain" id="PRO_5008129173" evidence="1">
    <location>
        <begin position="21"/>
        <end position="380"/>
    </location>
</feature>
<reference evidence="3" key="1">
    <citation type="submission" date="2013-03" db="EMBL/GenBank/DDBJ databases">
        <title>The Genome Sequence of Anopheles dirus WRAIR2.</title>
        <authorList>
            <consortium name="The Broad Institute Genomics Platform"/>
            <person name="Neafsey D.E."/>
            <person name="Walton C."/>
            <person name="Walker B."/>
            <person name="Young S.K."/>
            <person name="Zeng Q."/>
            <person name="Gargeya S."/>
            <person name="Fitzgerald M."/>
            <person name="Haas B."/>
            <person name="Abouelleil A."/>
            <person name="Allen A.W."/>
            <person name="Alvarado L."/>
            <person name="Arachchi H.M."/>
            <person name="Berlin A.M."/>
            <person name="Chapman S.B."/>
            <person name="Gainer-Dewar J."/>
            <person name="Goldberg J."/>
            <person name="Griggs A."/>
            <person name="Gujja S."/>
            <person name="Hansen M."/>
            <person name="Howarth C."/>
            <person name="Imamovic A."/>
            <person name="Ireland A."/>
            <person name="Larimer J."/>
            <person name="McCowan C."/>
            <person name="Murphy C."/>
            <person name="Pearson M."/>
            <person name="Poon T.W."/>
            <person name="Priest M."/>
            <person name="Roberts A."/>
            <person name="Saif S."/>
            <person name="Shea T."/>
            <person name="Sisk P."/>
            <person name="Sykes S."/>
            <person name="Wortman J."/>
            <person name="Nusbaum C."/>
            <person name="Birren B."/>
        </authorList>
    </citation>
    <scope>NUCLEOTIDE SEQUENCE [LARGE SCALE GENOMIC DNA]</scope>
    <source>
        <strain evidence="3">WRAIR2</strain>
    </source>
</reference>
<feature type="signal peptide" evidence="1">
    <location>
        <begin position="1"/>
        <end position="20"/>
    </location>
</feature>
<dbReference type="Proteomes" id="UP000075884">
    <property type="component" value="Unassembled WGS sequence"/>
</dbReference>
<protein>
    <submittedName>
        <fullName evidence="2">Uncharacterized protein</fullName>
    </submittedName>
</protein>
<proteinExistence type="predicted"/>
<dbReference type="AlphaFoldDB" id="A0A182N113"/>
<evidence type="ECO:0000256" key="1">
    <source>
        <dbReference type="SAM" id="SignalP"/>
    </source>
</evidence>
<reference evidence="2" key="2">
    <citation type="submission" date="2020-05" db="UniProtKB">
        <authorList>
            <consortium name="EnsemblMetazoa"/>
        </authorList>
    </citation>
    <scope>IDENTIFICATION</scope>
    <source>
        <strain evidence="2">WRAIR2</strain>
    </source>
</reference>
<keyword evidence="3" id="KW-1185">Reference proteome</keyword>
<accession>A0A182N113</accession>
<evidence type="ECO:0000313" key="3">
    <source>
        <dbReference type="Proteomes" id="UP000075884"/>
    </source>
</evidence>
<sequence>MDYRFAVCCLLLLLAGAATAERAFFQTDPSTYCPIPKDVLEGKRPDSGADYRTDCERRRQEDANQVKQLIAIIAAQLKKQANAANAFRAKFSNFADITRAASVHPELDAGRKELDELRAQVLVVAIEADRIADAFNQYLVLAAWNSAQSIVDRIYQNPRRHWRHIESLLGFIRILPSREERITFYHHLQRQMVAHKHVESYVGVMFASDARGVVYGADGKQVLNATDERTLWTAMVDGAAGYFRRALLTGANRYDLIRLDRDHPELFDLIFTRLFKISDGELKGWSSWRMLETPCLMHRPKSKARLFYATINMLKRRFKWPKQNQYYIPMFAGFLQACMPELERHEESNVMVPKLKQSFAKLTYEGEAQKIGKRIHSYAG</sequence>
<name>A0A182N113_9DIPT</name>
<dbReference type="EnsemblMetazoa" id="ADIR001321-RA">
    <property type="protein sequence ID" value="ADIR001321-PA"/>
    <property type="gene ID" value="ADIR001321"/>
</dbReference>
<organism evidence="2 3">
    <name type="scientific">Anopheles dirus</name>
    <dbReference type="NCBI Taxonomy" id="7168"/>
    <lineage>
        <taxon>Eukaryota</taxon>
        <taxon>Metazoa</taxon>
        <taxon>Ecdysozoa</taxon>
        <taxon>Arthropoda</taxon>
        <taxon>Hexapoda</taxon>
        <taxon>Insecta</taxon>
        <taxon>Pterygota</taxon>
        <taxon>Neoptera</taxon>
        <taxon>Endopterygota</taxon>
        <taxon>Diptera</taxon>
        <taxon>Nematocera</taxon>
        <taxon>Culicoidea</taxon>
        <taxon>Culicidae</taxon>
        <taxon>Anophelinae</taxon>
        <taxon>Anopheles</taxon>
    </lineage>
</organism>